<dbReference type="EMBL" id="LWMW01000064">
    <property type="protein sequence ID" value="KZX17145.1"/>
    <property type="molecule type" value="Genomic_DNA"/>
</dbReference>
<dbReference type="STRING" id="47311.MBCUT_03770"/>
<keyword evidence="1" id="KW-0812">Transmembrane</keyword>
<reference evidence="2 3" key="1">
    <citation type="submission" date="2016-04" db="EMBL/GenBank/DDBJ databases">
        <title>Genome sequence of Methanobrevibacter cuticularis DSM 11139.</title>
        <authorList>
            <person name="Poehlein A."/>
            <person name="Seedorf H."/>
            <person name="Daniel R."/>
        </authorList>
    </citation>
    <scope>NUCLEOTIDE SEQUENCE [LARGE SCALE GENOMIC DNA]</scope>
    <source>
        <strain evidence="2 3">DSM 11139</strain>
    </source>
</reference>
<dbReference type="RefSeq" id="WP_067258187.1">
    <property type="nucleotide sequence ID" value="NZ_LWMW01000064.1"/>
</dbReference>
<dbReference type="InterPro" id="IPR002798">
    <property type="entry name" value="SpoIIM-like"/>
</dbReference>
<feature type="transmembrane region" description="Helical" evidence="1">
    <location>
        <begin position="179"/>
        <end position="201"/>
    </location>
</feature>
<accession>A0A166EYL4</accession>
<dbReference type="AlphaFoldDB" id="A0A166EYL4"/>
<dbReference type="PANTHER" id="PTHR35337:SF1">
    <property type="entry name" value="SLR1478 PROTEIN"/>
    <property type="match status" value="1"/>
</dbReference>
<dbReference type="Proteomes" id="UP000077275">
    <property type="component" value="Unassembled WGS sequence"/>
</dbReference>
<proteinExistence type="predicted"/>
<evidence type="ECO:0000313" key="2">
    <source>
        <dbReference type="EMBL" id="KZX17145.1"/>
    </source>
</evidence>
<evidence type="ECO:0008006" key="4">
    <source>
        <dbReference type="Google" id="ProtNLM"/>
    </source>
</evidence>
<comment type="caution">
    <text evidence="2">The sequence shown here is derived from an EMBL/GenBank/DDBJ whole genome shotgun (WGS) entry which is preliminary data.</text>
</comment>
<sequence>MLGHEIKIAFVENKFLLVFSALLFVIPMLLSYFFAPYIASYMNPMVNTFRDRVQDGQITLATDSIFLNNFTVAIMLYCGAIVVGLLTATILISNGMFIGYFATTINLKLFLILTLPHGIFEIPAIIIAGCGGFVMFKFVAYFLKDISIGKTNEYGEKEGIYSRLVISFNDKVDILVQSLVLLGVGVVLLFIASIIEVYVTVDLAKFLIPYMT</sequence>
<feature type="transmembrane region" description="Helical" evidence="1">
    <location>
        <begin position="122"/>
        <end position="143"/>
    </location>
</feature>
<dbReference type="PANTHER" id="PTHR35337">
    <property type="entry name" value="SLR1478 PROTEIN"/>
    <property type="match status" value="1"/>
</dbReference>
<feature type="transmembrane region" description="Helical" evidence="1">
    <location>
        <begin position="97"/>
        <end position="116"/>
    </location>
</feature>
<keyword evidence="3" id="KW-1185">Reference proteome</keyword>
<feature type="transmembrane region" description="Helical" evidence="1">
    <location>
        <begin position="15"/>
        <end position="35"/>
    </location>
</feature>
<keyword evidence="1" id="KW-1133">Transmembrane helix</keyword>
<keyword evidence="1" id="KW-0472">Membrane</keyword>
<gene>
    <name evidence="2" type="ORF">MBCUT_03770</name>
</gene>
<organism evidence="2 3">
    <name type="scientific">Methanobrevibacter cuticularis</name>
    <dbReference type="NCBI Taxonomy" id="47311"/>
    <lineage>
        <taxon>Archaea</taxon>
        <taxon>Methanobacteriati</taxon>
        <taxon>Methanobacteriota</taxon>
        <taxon>Methanomada group</taxon>
        <taxon>Methanobacteria</taxon>
        <taxon>Methanobacteriales</taxon>
        <taxon>Methanobacteriaceae</taxon>
        <taxon>Methanobrevibacter</taxon>
    </lineage>
</organism>
<feature type="transmembrane region" description="Helical" evidence="1">
    <location>
        <begin position="70"/>
        <end position="92"/>
    </location>
</feature>
<dbReference type="Pfam" id="PF01944">
    <property type="entry name" value="SpoIIM"/>
    <property type="match status" value="1"/>
</dbReference>
<evidence type="ECO:0000313" key="3">
    <source>
        <dbReference type="Proteomes" id="UP000077275"/>
    </source>
</evidence>
<dbReference type="PATRIC" id="fig|47311.3.peg.418"/>
<dbReference type="OrthoDB" id="86288at2157"/>
<evidence type="ECO:0000256" key="1">
    <source>
        <dbReference type="SAM" id="Phobius"/>
    </source>
</evidence>
<protein>
    <recommendedName>
        <fullName evidence="4">Stage II sporulation protein M</fullName>
    </recommendedName>
</protein>
<name>A0A166EYL4_9EURY</name>